<evidence type="ECO:0000256" key="5">
    <source>
        <dbReference type="ARBA" id="ARBA00022741"/>
    </source>
</evidence>
<evidence type="ECO:0000256" key="2">
    <source>
        <dbReference type="ARBA" id="ARBA00022475"/>
    </source>
</evidence>
<evidence type="ECO:0000256" key="3">
    <source>
        <dbReference type="ARBA" id="ARBA00022519"/>
    </source>
</evidence>
<dbReference type="NCBIfam" id="NF008653">
    <property type="entry name" value="PRK11650.1"/>
    <property type="match status" value="1"/>
</dbReference>
<dbReference type="InterPro" id="IPR027417">
    <property type="entry name" value="P-loop_NTPase"/>
</dbReference>
<evidence type="ECO:0000256" key="1">
    <source>
        <dbReference type="ARBA" id="ARBA00022448"/>
    </source>
</evidence>
<dbReference type="HOGENOM" id="CLU_000604_1_1_4"/>
<dbReference type="EMBL" id="AP014568">
    <property type="protein sequence ID" value="BAO80105.1"/>
    <property type="molecule type" value="Genomic_DNA"/>
</dbReference>
<dbReference type="InterPro" id="IPR017871">
    <property type="entry name" value="ABC_transporter-like_CS"/>
</dbReference>
<evidence type="ECO:0000313" key="10">
    <source>
        <dbReference type="EMBL" id="BAO80105.1"/>
    </source>
</evidence>
<dbReference type="SUPFAM" id="SSF50331">
    <property type="entry name" value="MOP-like"/>
    <property type="match status" value="1"/>
</dbReference>
<dbReference type="Gene3D" id="2.40.50.140">
    <property type="entry name" value="Nucleic acid-binding proteins"/>
    <property type="match status" value="1"/>
</dbReference>
<dbReference type="GO" id="GO:0015794">
    <property type="term" value="P:glycerol-3-phosphate transmembrane transport"/>
    <property type="evidence" value="ECO:0007669"/>
    <property type="project" value="TreeGrafter"/>
</dbReference>
<dbReference type="GO" id="GO:0005524">
    <property type="term" value="F:ATP binding"/>
    <property type="evidence" value="ECO:0007669"/>
    <property type="project" value="UniProtKB-KW"/>
</dbReference>
<keyword evidence="5" id="KW-0547">Nucleotide-binding</keyword>
<keyword evidence="6" id="KW-0067">ATP-binding</keyword>
<dbReference type="Pfam" id="PF00005">
    <property type="entry name" value="ABC_tran"/>
    <property type="match status" value="1"/>
</dbReference>
<dbReference type="STRING" id="1458425.SRAA_0251"/>
<evidence type="ECO:0000256" key="8">
    <source>
        <dbReference type="ARBA" id="ARBA00023136"/>
    </source>
</evidence>
<evidence type="ECO:0000256" key="7">
    <source>
        <dbReference type="ARBA" id="ARBA00022967"/>
    </source>
</evidence>
<dbReference type="Gene3D" id="3.40.50.300">
    <property type="entry name" value="P-loop containing nucleotide triphosphate hydrolases"/>
    <property type="match status" value="1"/>
</dbReference>
<keyword evidence="3" id="KW-0997">Cell inner membrane</keyword>
<gene>
    <name evidence="10" type="ORF">SRAA_0251</name>
</gene>
<dbReference type="Proteomes" id="UP000067461">
    <property type="component" value="Chromosome"/>
</dbReference>
<dbReference type="SMART" id="SM00382">
    <property type="entry name" value="AAA"/>
    <property type="match status" value="1"/>
</dbReference>
<feature type="domain" description="ABC transporter" evidence="9">
    <location>
        <begin position="4"/>
        <end position="238"/>
    </location>
</feature>
<protein>
    <submittedName>
        <fullName evidence="10">ABC-type sugar transport system, ATPase components</fullName>
    </submittedName>
</protein>
<keyword evidence="2" id="KW-1003">Cell membrane</keyword>
<keyword evidence="7" id="KW-1278">Translocase</keyword>
<dbReference type="InterPro" id="IPR012340">
    <property type="entry name" value="NA-bd_OB-fold"/>
</dbReference>
<dbReference type="GO" id="GO:0016887">
    <property type="term" value="F:ATP hydrolysis activity"/>
    <property type="evidence" value="ECO:0007669"/>
    <property type="project" value="InterPro"/>
</dbReference>
<dbReference type="GO" id="GO:0001407">
    <property type="term" value="P:glycerophosphodiester transmembrane transport"/>
    <property type="evidence" value="ECO:0007669"/>
    <property type="project" value="TreeGrafter"/>
</dbReference>
<dbReference type="PROSITE" id="PS50893">
    <property type="entry name" value="ABC_TRANSPORTER_2"/>
    <property type="match status" value="1"/>
</dbReference>
<organism evidence="10 11">
    <name type="scientific">Serpentinimonas raichei</name>
    <dbReference type="NCBI Taxonomy" id="1458425"/>
    <lineage>
        <taxon>Bacteria</taxon>
        <taxon>Pseudomonadati</taxon>
        <taxon>Pseudomonadota</taxon>
        <taxon>Betaproteobacteria</taxon>
        <taxon>Burkholderiales</taxon>
        <taxon>Comamonadaceae</taxon>
        <taxon>Serpentinimonas</taxon>
    </lineage>
</organism>
<sequence length="335" mass="36687">MAALTLKQVKKTYGIGPTAVPVIHGVDAQIADGEFVVIVGPSGCGKSTLLRMVAGLESITAGEIAIGPRVVNQVEPAQRDIAMVFQNYALYPHMSVFDNMSYGLRIRGLPAAEIRQRVDQAARILELSHLLERKPGHLSGGQRQRVAMGRAIVRQPQVFLFDEPLSNLDAKLRAQTRLEIQKLHRELGITSLFVTHDQVEAMTLAQRMMVMNAGRVEQMGTPTEVYENPASLFVAGFMGAPPMNLLRHASGVRPGTVLGIRPEHLQIGEQGWDTVVDSVELLGAERLIHARLGEELLTIRVSAQRAIPDLGQALRVQPQSEFIMTFDAASGLRRT</sequence>
<dbReference type="OrthoDB" id="5298774at2"/>
<name>A0A060NHC0_9BURK</name>
<dbReference type="AlphaFoldDB" id="A0A060NHC0"/>
<dbReference type="InterPro" id="IPR015855">
    <property type="entry name" value="ABC_transpr_MalK-like"/>
</dbReference>
<evidence type="ECO:0000313" key="11">
    <source>
        <dbReference type="Proteomes" id="UP000067461"/>
    </source>
</evidence>
<dbReference type="InterPro" id="IPR047641">
    <property type="entry name" value="ABC_transpr_MalK/UgpC-like"/>
</dbReference>
<reference evidence="10 11" key="1">
    <citation type="journal article" date="2014" name="Nat. Commun.">
        <title>Physiological and genomic features of highly alkaliphilic hydrogen-utilizing Betaproteobacteria from a continental serpentinizing site.</title>
        <authorList>
            <person name="Suzuki S."/>
            <person name="Kuenen J.G."/>
            <person name="Schipper K."/>
            <person name="van der Velde S."/>
            <person name="Ishii S."/>
            <person name="Wu A."/>
            <person name="Sorokin D.Y."/>
            <person name="Tenney A."/>
            <person name="Meng X.Y."/>
            <person name="Morrill P.L."/>
            <person name="Kamagata Y."/>
            <person name="Muyzer G."/>
            <person name="Nealson K.H."/>
        </authorList>
    </citation>
    <scope>NUCLEOTIDE SEQUENCE [LARGE SCALE GENOMIC DNA]</scope>
    <source>
        <strain evidence="10 11">A1</strain>
    </source>
</reference>
<dbReference type="Gene3D" id="2.40.50.100">
    <property type="match status" value="1"/>
</dbReference>
<dbReference type="InterPro" id="IPR013611">
    <property type="entry name" value="Transp-assoc_OB_typ2"/>
</dbReference>
<dbReference type="InterPro" id="IPR003593">
    <property type="entry name" value="AAA+_ATPase"/>
</dbReference>
<keyword evidence="11" id="KW-1185">Reference proteome</keyword>
<evidence type="ECO:0000256" key="4">
    <source>
        <dbReference type="ARBA" id="ARBA00022597"/>
    </source>
</evidence>
<keyword evidence="8" id="KW-0472">Membrane</keyword>
<dbReference type="FunFam" id="3.40.50.300:FF:000042">
    <property type="entry name" value="Maltose/maltodextrin ABC transporter, ATP-binding protein"/>
    <property type="match status" value="1"/>
</dbReference>
<dbReference type="RefSeq" id="WP_045530504.1">
    <property type="nucleotide sequence ID" value="NZ_AP014568.1"/>
</dbReference>
<dbReference type="SUPFAM" id="SSF52540">
    <property type="entry name" value="P-loop containing nucleoside triphosphate hydrolases"/>
    <property type="match status" value="1"/>
</dbReference>
<proteinExistence type="predicted"/>
<accession>A0A060NHC0</accession>
<dbReference type="PANTHER" id="PTHR43875">
    <property type="entry name" value="MALTODEXTRIN IMPORT ATP-BINDING PROTEIN MSMX"/>
    <property type="match status" value="1"/>
</dbReference>
<dbReference type="PROSITE" id="PS00211">
    <property type="entry name" value="ABC_TRANSPORTER_1"/>
    <property type="match status" value="1"/>
</dbReference>
<keyword evidence="1" id="KW-0813">Transport</keyword>
<dbReference type="GO" id="GO:0008643">
    <property type="term" value="P:carbohydrate transport"/>
    <property type="evidence" value="ECO:0007669"/>
    <property type="project" value="InterPro"/>
</dbReference>
<dbReference type="GO" id="GO:0055052">
    <property type="term" value="C:ATP-binding cassette (ABC) transporter complex, substrate-binding subunit-containing"/>
    <property type="evidence" value="ECO:0007669"/>
    <property type="project" value="TreeGrafter"/>
</dbReference>
<dbReference type="InterPro" id="IPR003439">
    <property type="entry name" value="ABC_transporter-like_ATP-bd"/>
</dbReference>
<dbReference type="Pfam" id="PF08402">
    <property type="entry name" value="TOBE_2"/>
    <property type="match status" value="1"/>
</dbReference>
<dbReference type="PANTHER" id="PTHR43875:SF12">
    <property type="entry name" value="SN-GLYCEROL-3-PHOSPHATE IMPORT ATP-BINDING PROTEIN UGPC"/>
    <property type="match status" value="1"/>
</dbReference>
<dbReference type="CDD" id="cd03301">
    <property type="entry name" value="ABC_MalK_N"/>
    <property type="match status" value="1"/>
</dbReference>
<evidence type="ECO:0000259" key="9">
    <source>
        <dbReference type="PROSITE" id="PS50893"/>
    </source>
</evidence>
<dbReference type="InterPro" id="IPR008995">
    <property type="entry name" value="Mo/tungstate-bd_C_term_dom"/>
</dbReference>
<evidence type="ECO:0000256" key="6">
    <source>
        <dbReference type="ARBA" id="ARBA00022840"/>
    </source>
</evidence>
<dbReference type="KEGG" id="cbaa:SRAA_0251"/>
<keyword evidence="4 10" id="KW-0762">Sugar transport</keyword>
<dbReference type="GO" id="GO:0140359">
    <property type="term" value="F:ABC-type transporter activity"/>
    <property type="evidence" value="ECO:0007669"/>
    <property type="project" value="InterPro"/>
</dbReference>